<organism evidence="1 2">
    <name type="scientific">Manihot esculenta</name>
    <name type="common">Cassava</name>
    <name type="synonym">Jatropha manihot</name>
    <dbReference type="NCBI Taxonomy" id="3983"/>
    <lineage>
        <taxon>Eukaryota</taxon>
        <taxon>Viridiplantae</taxon>
        <taxon>Streptophyta</taxon>
        <taxon>Embryophyta</taxon>
        <taxon>Tracheophyta</taxon>
        <taxon>Spermatophyta</taxon>
        <taxon>Magnoliopsida</taxon>
        <taxon>eudicotyledons</taxon>
        <taxon>Gunneridae</taxon>
        <taxon>Pentapetalae</taxon>
        <taxon>rosids</taxon>
        <taxon>fabids</taxon>
        <taxon>Malpighiales</taxon>
        <taxon>Euphorbiaceae</taxon>
        <taxon>Crotonoideae</taxon>
        <taxon>Manihoteae</taxon>
        <taxon>Manihot</taxon>
    </lineage>
</organism>
<proteinExistence type="predicted"/>
<protein>
    <submittedName>
        <fullName evidence="1">Uncharacterized protein</fullName>
    </submittedName>
</protein>
<comment type="caution">
    <text evidence="1">The sequence shown here is derived from an EMBL/GenBank/DDBJ whole genome shotgun (WGS) entry which is preliminary data.</text>
</comment>
<gene>
    <name evidence="1" type="ORF">MANES_04G088200v8</name>
</gene>
<name>A0ACB7HTK7_MANES</name>
<accession>A0ACB7HTK7</accession>
<dbReference type="Proteomes" id="UP000091857">
    <property type="component" value="Chromosome 4"/>
</dbReference>
<reference evidence="2" key="1">
    <citation type="journal article" date="2016" name="Nat. Biotechnol.">
        <title>Sequencing wild and cultivated cassava and related species reveals extensive interspecific hybridization and genetic diversity.</title>
        <authorList>
            <person name="Bredeson J.V."/>
            <person name="Lyons J.B."/>
            <person name="Prochnik S.E."/>
            <person name="Wu G.A."/>
            <person name="Ha C.M."/>
            <person name="Edsinger-Gonzales E."/>
            <person name="Grimwood J."/>
            <person name="Schmutz J."/>
            <person name="Rabbi I.Y."/>
            <person name="Egesi C."/>
            <person name="Nauluvula P."/>
            <person name="Lebot V."/>
            <person name="Ndunguru J."/>
            <person name="Mkamilo G."/>
            <person name="Bart R.S."/>
            <person name="Setter T.L."/>
            <person name="Gleadow R.M."/>
            <person name="Kulakow P."/>
            <person name="Ferguson M.E."/>
            <person name="Rounsley S."/>
            <person name="Rokhsar D.S."/>
        </authorList>
    </citation>
    <scope>NUCLEOTIDE SEQUENCE [LARGE SCALE GENOMIC DNA]</scope>
    <source>
        <strain evidence="2">cv. AM560-2</strain>
    </source>
</reference>
<keyword evidence="2" id="KW-1185">Reference proteome</keyword>
<dbReference type="EMBL" id="CM004390">
    <property type="protein sequence ID" value="KAG8655972.1"/>
    <property type="molecule type" value="Genomic_DNA"/>
</dbReference>
<evidence type="ECO:0000313" key="1">
    <source>
        <dbReference type="EMBL" id="KAG8655972.1"/>
    </source>
</evidence>
<evidence type="ECO:0000313" key="2">
    <source>
        <dbReference type="Proteomes" id="UP000091857"/>
    </source>
</evidence>
<sequence>MADGKLTLPDDLLSSNVNVDCWGGGTGEDKNLMSLLVESKDQMPTDSSIPLSPQWLHTKPIDAKVPTAAASVEMHAPNSLSHGNSPDNLKNSWQLDGSQDKKDWRKISSDLEIKRSWREEERDTSLLGRRDRRKDDRGADAVSTRDISETRLLSSSDRWCDSNSRNSGHESWRDSKWSSRWGPEDKEKNPRTEKRTYVEKEDSCTHKQTVVTGSRTASERENDSREKWRPRHRMEVHAGGTAAYRSAPGFGSEKGRMEASAIRFAAGRGRSNSNGSISIAAHSSASASAIGSIPLDKNQSYCYRRGKLLDIYRRQKDLPSFDTMPDGMENVASVTLEVAIKPLSLVAPDAEEEAFLGDIWVGKIKSSGGLHNSLGDRNGGSENDYGVTSEGSLSSLVSTREIVESLRRVFVSDSCDSNGLEISHTSITEEVCASKEGEQEHRMAAGGDGLMHAVMKKEDSSISQEIDPSHDFVELKALDNQQVAELANMNHRQSEDFESVTSFEIGSQLPDDPSSLFDFPSGQKISNDQLKSNNEARSLRSIMVPEELSLYYLDPQGEIQGPYLGIDIITWLEQGYFGTDLPVRMSDAPDGSPFHELGDIMPHLKAKQGSVCSTPKLSDTVGGALEENVPSASDKNFHSGIQYTDEQSFQCFVAQDEEVLLGVPGSNSGNPLMKHAADLRNLVSDASSHASLANEFSETHQGQNLHPFGLLMSELRGNSQLRHVQSSNISSSIGDQGQTMDPFSERDVAFRNHSSFGAVVDQPHAETCSDDYSQETLTNPGIHIDSNDVHHLSHREQDISDFDLQHLILRNLQKEQLEQQNNFSPHSLSQASRLGIEEIPSNILKLHFQQQQLELQQQQRLELQQQQWHLELQQQRRLELQQQQWLELQQQRQLELQQRRQLELQHQRKLELQHQRKLELQQQRQLEIQQQQQRQQRQLELQKQKQLLQQQLHHHQMQLLQQQQQEQQQLLFERMLQYQMSDLGYRQSKVDPMMDNLLDQVQFRMQLAEMQQSSNPSRHLDPSLEQIIQAKVGLNASQEPQADFLDVLQSKHRNILPSNQFHFEQERLQAKQLSLALKQQLGMEVERHFSGPWSVGKACQLSQNSDDRRHSVSSGFDTSDFYQQQRLSSREEHLKWKGALHERRQHGLYEPSYMEFERSMSLPGVTPGIKLENVNDHRQGPDSTEHLYKQPADQLGPFSSSNPFQCQQFSDDFSGSHPEATGHLPGKNGQSEKSWSEGGMQQLHLETQQLSKFPEAVNASIWAPTGPDEESSKRLLMEHQKLGIQSMKSSENDYQHLTLSSEPQDSLWPMKDLRLSNLPFNHILGQEAAMNHSFMKGAQNLNSTSLLQENLVNAALSAQNGERLHSRSNSGVLIEEETFLSGARDLSLTNYADGRFIGKSTMDKELPEMGRKGSIYGSRNMISMSMPVSQIEDNLVEQAGTAMNFEGIPSRHSSLSSTGGTQSLYNYEMGNNLSSGEEVVNDSVHSTLTKGLDNTSHKRLPVSRALSSQDGLSDLASASNVKQKSSTRFPTSNEKRHESEGNIVATSAGETQASGKKEMRFRRTSSYSEATISETSFIDVLKRPVLYDADVANSAAALESSDGGLQAARSGKKKGKKGRQIDPALLGFKVSSNRILMGEIQRLED</sequence>